<evidence type="ECO:0000256" key="4">
    <source>
        <dbReference type="ARBA" id="ARBA00022729"/>
    </source>
</evidence>
<evidence type="ECO:0000256" key="7">
    <source>
        <dbReference type="SAM" id="SignalP"/>
    </source>
</evidence>
<dbReference type="RefSeq" id="WP_157984138.1">
    <property type="nucleotide sequence ID" value="NZ_FXWH01000001.1"/>
</dbReference>
<dbReference type="CDD" id="cd11614">
    <property type="entry name" value="SAF_CpaB_FlgA_like"/>
    <property type="match status" value="1"/>
</dbReference>
<dbReference type="InterPro" id="IPR013974">
    <property type="entry name" value="SAF"/>
</dbReference>
<dbReference type="InterPro" id="IPR039246">
    <property type="entry name" value="Flagellar_FlgA"/>
</dbReference>
<gene>
    <name evidence="9" type="ORF">SAMN06297229_0648</name>
</gene>
<evidence type="ECO:0000313" key="10">
    <source>
        <dbReference type="Proteomes" id="UP000194450"/>
    </source>
</evidence>
<proteinExistence type="inferred from homology"/>
<dbReference type="PANTHER" id="PTHR36307:SF1">
    <property type="entry name" value="FLAGELLA BASAL BODY P-RING FORMATION PROTEIN FLGA"/>
    <property type="match status" value="1"/>
</dbReference>
<evidence type="ECO:0000256" key="6">
    <source>
        <dbReference type="ARBA" id="ARBA00025643"/>
    </source>
</evidence>
<dbReference type="Gene3D" id="3.90.1210.10">
    <property type="entry name" value="Antifreeze-like/N-acetylneuraminic acid synthase C-terminal domain"/>
    <property type="match status" value="1"/>
</dbReference>
<dbReference type="EMBL" id="FXWH01000001">
    <property type="protein sequence ID" value="SMQ62018.1"/>
    <property type="molecule type" value="Genomic_DNA"/>
</dbReference>
<comment type="similarity">
    <text evidence="2">Belongs to the FlgA family.</text>
</comment>
<dbReference type="SMART" id="SM00858">
    <property type="entry name" value="SAF"/>
    <property type="match status" value="1"/>
</dbReference>
<evidence type="ECO:0000313" key="9">
    <source>
        <dbReference type="EMBL" id="SMQ62018.1"/>
    </source>
</evidence>
<feature type="chain" id="PRO_5010987706" description="Flagella basal body P-ring formation protein FlgA" evidence="7">
    <location>
        <begin position="34"/>
        <end position="264"/>
    </location>
</feature>
<keyword evidence="9" id="KW-0966">Cell projection</keyword>
<evidence type="ECO:0000256" key="2">
    <source>
        <dbReference type="ARBA" id="ARBA00010474"/>
    </source>
</evidence>
<reference evidence="10" key="1">
    <citation type="submission" date="2017-04" db="EMBL/GenBank/DDBJ databases">
        <authorList>
            <person name="Varghese N."/>
            <person name="Submissions S."/>
        </authorList>
    </citation>
    <scope>NUCLEOTIDE SEQUENCE [LARGE SCALE GENOMIC DNA]</scope>
</reference>
<organism evidence="9 10">
    <name type="scientific">Pseudidiomarina planktonica</name>
    <dbReference type="NCBI Taxonomy" id="1323738"/>
    <lineage>
        <taxon>Bacteria</taxon>
        <taxon>Pseudomonadati</taxon>
        <taxon>Pseudomonadota</taxon>
        <taxon>Gammaproteobacteria</taxon>
        <taxon>Alteromonadales</taxon>
        <taxon>Idiomarinaceae</taxon>
        <taxon>Pseudidiomarina</taxon>
    </lineage>
</organism>
<dbReference type="Gene3D" id="2.30.30.760">
    <property type="match status" value="1"/>
</dbReference>
<dbReference type="Proteomes" id="UP000194450">
    <property type="component" value="Unassembled WGS sequence"/>
</dbReference>
<accession>A0A1Y6EHB5</accession>
<dbReference type="InterPro" id="IPR017585">
    <property type="entry name" value="SAF_FlgA"/>
</dbReference>
<evidence type="ECO:0000256" key="1">
    <source>
        <dbReference type="ARBA" id="ARBA00004418"/>
    </source>
</evidence>
<protein>
    <recommendedName>
        <fullName evidence="3">Flagella basal body P-ring formation protein FlgA</fullName>
    </recommendedName>
</protein>
<comment type="function">
    <text evidence="6">Involved in the assembly process of the P-ring formation. It may associate with FlgF on the rod constituting a structure essential for the P-ring assembly or may act as a modulator protein for the P-ring assembly.</text>
</comment>
<keyword evidence="5" id="KW-0574">Periplasm</keyword>
<evidence type="ECO:0000256" key="3">
    <source>
        <dbReference type="ARBA" id="ARBA00014754"/>
    </source>
</evidence>
<keyword evidence="10" id="KW-1185">Reference proteome</keyword>
<dbReference type="NCBIfam" id="TIGR03170">
    <property type="entry name" value="flgA_cterm"/>
    <property type="match status" value="1"/>
</dbReference>
<dbReference type="Pfam" id="PF17656">
    <property type="entry name" value="ChapFlgA_N"/>
    <property type="match status" value="1"/>
</dbReference>
<evidence type="ECO:0000259" key="8">
    <source>
        <dbReference type="SMART" id="SM00858"/>
    </source>
</evidence>
<name>A0A1Y6EHB5_9GAMM</name>
<feature type="signal peptide" evidence="7">
    <location>
        <begin position="1"/>
        <end position="33"/>
    </location>
</feature>
<keyword evidence="4 7" id="KW-0732">Signal</keyword>
<comment type="subcellular location">
    <subcellularLocation>
        <location evidence="1">Periplasm</location>
    </subcellularLocation>
</comment>
<dbReference type="GO" id="GO:0044780">
    <property type="term" value="P:bacterial-type flagellum assembly"/>
    <property type="evidence" value="ECO:0007669"/>
    <property type="project" value="InterPro"/>
</dbReference>
<sequence length="264" mass="28381">MIANNWLQQRLTKNRLLITLAMSVSVLPLYVSAAAENIATANTAAESSAAATKSTAMSYDYHRLRDLAESYVLERVTAPAGGKVTVEAGGLDARMAPRQCAEPARIQLANNANMDRFSTVEISCEAGAPWRSYVPVRIYMMAPVVTAKRPLSPGTLLTEDDLEISLVDTQMIRSGLYNSVDKLLGSRVKRRINASDPIIERNTCLVCEGEKVTIVAALDGMRVSATGVALNDGLLGESVSVRNQASNREVSAVVAALNEVKVNL</sequence>
<dbReference type="InterPro" id="IPR041231">
    <property type="entry name" value="FlgA_N"/>
</dbReference>
<keyword evidence="9" id="KW-0282">Flagellum</keyword>
<keyword evidence="9" id="KW-0969">Cilium</keyword>
<dbReference type="PANTHER" id="PTHR36307">
    <property type="entry name" value="FLAGELLA BASAL BODY P-RING FORMATION PROTEIN FLGA"/>
    <property type="match status" value="1"/>
</dbReference>
<dbReference type="AlphaFoldDB" id="A0A1Y6EHB5"/>
<dbReference type="Pfam" id="PF13144">
    <property type="entry name" value="ChapFlgA"/>
    <property type="match status" value="1"/>
</dbReference>
<dbReference type="OrthoDB" id="5729023at2"/>
<evidence type="ECO:0000256" key="5">
    <source>
        <dbReference type="ARBA" id="ARBA00022764"/>
    </source>
</evidence>
<feature type="domain" description="SAF" evidence="8">
    <location>
        <begin position="142"/>
        <end position="204"/>
    </location>
</feature>
<dbReference type="GO" id="GO:0042597">
    <property type="term" value="C:periplasmic space"/>
    <property type="evidence" value="ECO:0007669"/>
    <property type="project" value="UniProtKB-SubCell"/>
</dbReference>